<feature type="region of interest" description="Disordered" evidence="2">
    <location>
        <begin position="32"/>
        <end position="65"/>
    </location>
</feature>
<accession>A0A251V737</accession>
<dbReference type="Gene3D" id="2.60.40.10">
    <property type="entry name" value="Immunoglobulins"/>
    <property type="match status" value="1"/>
</dbReference>
<dbReference type="Proteomes" id="UP000215914">
    <property type="component" value="Chromosome 3"/>
</dbReference>
<dbReference type="SUPFAM" id="SSF81296">
    <property type="entry name" value="E set domains"/>
    <property type="match status" value="1"/>
</dbReference>
<dbReference type="STRING" id="4232.A0A251V737"/>
<dbReference type="GO" id="GO:0009507">
    <property type="term" value="C:chloroplast"/>
    <property type="evidence" value="ECO:0007669"/>
    <property type="project" value="UniProtKB-ARBA"/>
</dbReference>
<comment type="similarity">
    <text evidence="1">Belongs to the 5'-AMP-activated protein kinase beta subunit family.</text>
</comment>
<reference evidence="4" key="3">
    <citation type="submission" date="2020-06" db="EMBL/GenBank/DDBJ databases">
        <title>Helianthus annuus Genome sequencing and assembly Release 2.</title>
        <authorList>
            <person name="Gouzy J."/>
            <person name="Langlade N."/>
            <person name="Munos S."/>
        </authorList>
    </citation>
    <scope>NUCLEOTIDE SEQUENCE</scope>
    <source>
        <tissue evidence="4">Leaves</tissue>
    </source>
</reference>
<reference evidence="4 6" key="1">
    <citation type="journal article" date="2017" name="Nature">
        <title>The sunflower genome provides insights into oil metabolism, flowering and Asterid evolution.</title>
        <authorList>
            <person name="Badouin H."/>
            <person name="Gouzy J."/>
            <person name="Grassa C.J."/>
            <person name="Murat F."/>
            <person name="Staton S.E."/>
            <person name="Cottret L."/>
            <person name="Lelandais-Briere C."/>
            <person name="Owens G.L."/>
            <person name="Carrere S."/>
            <person name="Mayjonade B."/>
            <person name="Legrand L."/>
            <person name="Gill N."/>
            <person name="Kane N.C."/>
            <person name="Bowers J.E."/>
            <person name="Hubner S."/>
            <person name="Bellec A."/>
            <person name="Berard A."/>
            <person name="Berges H."/>
            <person name="Blanchet N."/>
            <person name="Boniface M.C."/>
            <person name="Brunel D."/>
            <person name="Catrice O."/>
            <person name="Chaidir N."/>
            <person name="Claudel C."/>
            <person name="Donnadieu C."/>
            <person name="Faraut T."/>
            <person name="Fievet G."/>
            <person name="Helmstetter N."/>
            <person name="King M."/>
            <person name="Knapp S.J."/>
            <person name="Lai Z."/>
            <person name="Le Paslier M.C."/>
            <person name="Lippi Y."/>
            <person name="Lorenzon L."/>
            <person name="Mandel J.R."/>
            <person name="Marage G."/>
            <person name="Marchand G."/>
            <person name="Marquand E."/>
            <person name="Bret-Mestries E."/>
            <person name="Morien E."/>
            <person name="Nambeesan S."/>
            <person name="Nguyen T."/>
            <person name="Pegot-Espagnet P."/>
            <person name="Pouilly N."/>
            <person name="Raftis F."/>
            <person name="Sallet E."/>
            <person name="Schiex T."/>
            <person name="Thomas J."/>
            <person name="Vandecasteele C."/>
            <person name="Vares D."/>
            <person name="Vear F."/>
            <person name="Vautrin S."/>
            <person name="Crespi M."/>
            <person name="Mangin B."/>
            <person name="Burke J.M."/>
            <person name="Salse J."/>
            <person name="Munos S."/>
            <person name="Vincourt P."/>
            <person name="Rieseberg L.H."/>
            <person name="Langlade N.B."/>
        </authorList>
    </citation>
    <scope>NUCLEOTIDE SEQUENCE [LARGE SCALE GENOMIC DNA]</scope>
    <source>
        <strain evidence="6">cv. SF193</strain>
        <tissue evidence="4">Leaves</tissue>
    </source>
</reference>
<evidence type="ECO:0000256" key="2">
    <source>
        <dbReference type="SAM" id="MobiDB-lite"/>
    </source>
</evidence>
<evidence type="ECO:0000259" key="3">
    <source>
        <dbReference type="SMART" id="SM01010"/>
    </source>
</evidence>
<dbReference type="SUPFAM" id="SSF160219">
    <property type="entry name" value="AMPKBI-like"/>
    <property type="match status" value="1"/>
</dbReference>
<dbReference type="PANTHER" id="PTHR46316:SF8">
    <property type="entry name" value="SNF1-RELATED PROTEIN KINASE REGULATORY SUBUNIT BETA-2-LIKE ISOFORM X1"/>
    <property type="match status" value="1"/>
</dbReference>
<dbReference type="InterPro" id="IPR014756">
    <property type="entry name" value="Ig_E-set"/>
</dbReference>
<dbReference type="InterPro" id="IPR013783">
    <property type="entry name" value="Ig-like_fold"/>
</dbReference>
<dbReference type="SMART" id="SM01010">
    <property type="entry name" value="AMPKBI"/>
    <property type="match status" value="1"/>
</dbReference>
<dbReference type="InParanoid" id="A0A251V737"/>
<dbReference type="AlphaFoldDB" id="A0A251V737"/>
<organism evidence="5 6">
    <name type="scientific">Helianthus annuus</name>
    <name type="common">Common sunflower</name>
    <dbReference type="NCBI Taxonomy" id="4232"/>
    <lineage>
        <taxon>Eukaryota</taxon>
        <taxon>Viridiplantae</taxon>
        <taxon>Streptophyta</taxon>
        <taxon>Embryophyta</taxon>
        <taxon>Tracheophyta</taxon>
        <taxon>Spermatophyta</taxon>
        <taxon>Magnoliopsida</taxon>
        <taxon>eudicotyledons</taxon>
        <taxon>Gunneridae</taxon>
        <taxon>Pentapetalae</taxon>
        <taxon>asterids</taxon>
        <taxon>campanulids</taxon>
        <taxon>Asterales</taxon>
        <taxon>Asteraceae</taxon>
        <taxon>Asteroideae</taxon>
        <taxon>Heliantheae alliance</taxon>
        <taxon>Heliantheae</taxon>
        <taxon>Helianthus</taxon>
    </lineage>
</organism>
<dbReference type="PANTHER" id="PTHR46316">
    <property type="entry name" value="SNF1-RELATED PROTEIN KINASE REGULATORY SUBUNIT BETA-1"/>
    <property type="match status" value="1"/>
</dbReference>
<dbReference type="OMA" id="NGYEVDN"/>
<dbReference type="Pfam" id="PF04739">
    <property type="entry name" value="AMPKBI"/>
    <property type="match status" value="1"/>
</dbReference>
<sequence>MGNVSVREQAKGKQFDQDECFMECGHAQAHVSDRNSSSSYPAHMLPHHRASASHTPQVQRDEYKSVNQEKSMPVVIRWIHGGTEIAIEGSWDNWRTRELLECSGSDFFIVKVLNVGVYHYRFVVDGRWTYASDLPHELDDIGNVFNILDLKESYSENGGRDEEPECPSSPVSSYNNAGFTLQDFGEKLPELPPLLQQMPLNQPSSSKNFQQALHKPLPANLNHLYVKRDGSNQPVVALSSSQRFRSKFVTTVLYKPFKKVRK</sequence>
<dbReference type="CDD" id="cd02859">
    <property type="entry name" value="E_set_AMPKbeta_like_N"/>
    <property type="match status" value="1"/>
</dbReference>
<evidence type="ECO:0000313" key="4">
    <source>
        <dbReference type="EMBL" id="KAF5814629.1"/>
    </source>
</evidence>
<evidence type="ECO:0000313" key="5">
    <source>
        <dbReference type="EMBL" id="OTG31395.1"/>
    </source>
</evidence>
<name>A0A251V737_HELAN</name>
<dbReference type="Pfam" id="PF16561">
    <property type="entry name" value="AMPK1_CBM"/>
    <property type="match status" value="1"/>
</dbReference>
<dbReference type="Gene3D" id="6.20.250.60">
    <property type="match status" value="1"/>
</dbReference>
<feature type="domain" description="Association with the SNF1 complex (ASC)" evidence="3">
    <location>
        <begin position="167"/>
        <end position="257"/>
    </location>
</feature>
<dbReference type="InterPro" id="IPR032640">
    <property type="entry name" value="AMPK1_CBM"/>
</dbReference>
<dbReference type="InterPro" id="IPR006828">
    <property type="entry name" value="ASC_dom"/>
</dbReference>
<keyword evidence="4" id="KW-0808">Transferase</keyword>
<proteinExistence type="inferred from homology"/>
<dbReference type="GO" id="GO:0016301">
    <property type="term" value="F:kinase activity"/>
    <property type="evidence" value="ECO:0007669"/>
    <property type="project" value="UniProtKB-KW"/>
</dbReference>
<dbReference type="Gramene" id="mRNA:HanXRQr2_Chr03g0113241">
    <property type="protein sequence ID" value="mRNA:HanXRQr2_Chr03g0113241"/>
    <property type="gene ID" value="HanXRQr2_Chr03g0113241"/>
</dbReference>
<dbReference type="InterPro" id="IPR043554">
    <property type="entry name" value="KINB"/>
</dbReference>
<gene>
    <name evidence="5" type="ORF">HannXRQ_Chr03g0075151</name>
    <name evidence="4" type="ORF">HanXRQr2_Chr03g0113241</name>
</gene>
<dbReference type="InterPro" id="IPR037256">
    <property type="entry name" value="ASC_dom_sf"/>
</dbReference>
<evidence type="ECO:0000256" key="1">
    <source>
        <dbReference type="ARBA" id="ARBA00010926"/>
    </source>
</evidence>
<keyword evidence="6" id="KW-1185">Reference proteome</keyword>
<protein>
    <submittedName>
        <fullName evidence="4">AMP-activated kinase, glycogen-binding protein</fullName>
    </submittedName>
    <submittedName>
        <fullName evidence="5">Putative association with the SNF1 complex (ASC) domain, Immunoglobulin E-set</fullName>
    </submittedName>
</protein>
<keyword evidence="4" id="KW-0418">Kinase</keyword>
<evidence type="ECO:0000313" key="6">
    <source>
        <dbReference type="Proteomes" id="UP000215914"/>
    </source>
</evidence>
<dbReference type="EMBL" id="MNCJ02000318">
    <property type="protein sequence ID" value="KAF5814629.1"/>
    <property type="molecule type" value="Genomic_DNA"/>
</dbReference>
<reference evidence="5" key="2">
    <citation type="submission" date="2017-02" db="EMBL/GenBank/DDBJ databases">
        <title>Sunflower complete genome.</title>
        <authorList>
            <person name="Langlade N."/>
            <person name="Munos S."/>
        </authorList>
    </citation>
    <scope>NUCLEOTIDE SEQUENCE [LARGE SCALE GENOMIC DNA]</scope>
    <source>
        <tissue evidence="5">Leaves</tissue>
    </source>
</reference>
<dbReference type="EMBL" id="CM007892">
    <property type="protein sequence ID" value="OTG31395.1"/>
    <property type="molecule type" value="Genomic_DNA"/>
</dbReference>